<accession>A0A0S4LN84</accession>
<keyword evidence="3" id="KW-1185">Reference proteome</keyword>
<dbReference type="EMBL" id="CZQA01000010">
    <property type="protein sequence ID" value="CUS37992.1"/>
    <property type="molecule type" value="Genomic_DNA"/>
</dbReference>
<gene>
    <name evidence="2" type="ORF">COMA1_40357</name>
</gene>
<reference evidence="2 3" key="1">
    <citation type="submission" date="2015-10" db="EMBL/GenBank/DDBJ databases">
        <authorList>
            <person name="Gilbert D.G."/>
        </authorList>
    </citation>
    <scope>NUCLEOTIDE SEQUENCE [LARGE SCALE GENOMIC DNA]</scope>
    <source>
        <strain evidence="2">COMA1</strain>
    </source>
</reference>
<evidence type="ECO:0000256" key="1">
    <source>
        <dbReference type="SAM" id="MobiDB-lite"/>
    </source>
</evidence>
<dbReference type="Proteomes" id="UP000199032">
    <property type="component" value="Unassembled WGS sequence"/>
</dbReference>
<proteinExistence type="predicted"/>
<name>A0A0S4LN84_9BACT</name>
<evidence type="ECO:0000313" key="2">
    <source>
        <dbReference type="EMBL" id="CUS37992.1"/>
    </source>
</evidence>
<protein>
    <submittedName>
        <fullName evidence="2">Uncharacterized protein</fullName>
    </submittedName>
</protein>
<sequence length="38" mass="4325">MALLRRKGVTDGLNTREGGPDKPHKWRNLNAFFWTGLA</sequence>
<organism evidence="2 3">
    <name type="scientific">Candidatus Nitrospira nitrosa</name>
    <dbReference type="NCBI Taxonomy" id="1742972"/>
    <lineage>
        <taxon>Bacteria</taxon>
        <taxon>Pseudomonadati</taxon>
        <taxon>Nitrospirota</taxon>
        <taxon>Nitrospiria</taxon>
        <taxon>Nitrospirales</taxon>
        <taxon>Nitrospiraceae</taxon>
        <taxon>Nitrospira</taxon>
    </lineage>
</organism>
<dbReference type="AlphaFoldDB" id="A0A0S4LN84"/>
<feature type="region of interest" description="Disordered" evidence="1">
    <location>
        <begin position="1"/>
        <end position="22"/>
    </location>
</feature>
<evidence type="ECO:0000313" key="3">
    <source>
        <dbReference type="Proteomes" id="UP000199032"/>
    </source>
</evidence>
<dbReference type="STRING" id="1742972.COMA1_40357"/>